<accession>A0AAE0XMC2</accession>
<dbReference type="InterPro" id="IPR016186">
    <property type="entry name" value="C-type_lectin-like/link_sf"/>
</dbReference>
<name>A0AAE0XMC2_9GAST</name>
<feature type="transmembrane region" description="Helical" evidence="2">
    <location>
        <begin position="310"/>
        <end position="330"/>
    </location>
</feature>
<keyword evidence="2" id="KW-0812">Transmembrane</keyword>
<dbReference type="InterPro" id="IPR050111">
    <property type="entry name" value="C-type_lectin/snaclec_domain"/>
</dbReference>
<evidence type="ECO:0000313" key="6">
    <source>
        <dbReference type="Proteomes" id="UP001283361"/>
    </source>
</evidence>
<dbReference type="Pfam" id="PF00059">
    <property type="entry name" value="Lectin_C"/>
    <property type="match status" value="1"/>
</dbReference>
<dbReference type="Proteomes" id="UP001283361">
    <property type="component" value="Unassembled WGS sequence"/>
</dbReference>
<keyword evidence="2" id="KW-1133">Transmembrane helix</keyword>
<organism evidence="5 6">
    <name type="scientific">Elysia crispata</name>
    <name type="common">lettuce slug</name>
    <dbReference type="NCBI Taxonomy" id="231223"/>
    <lineage>
        <taxon>Eukaryota</taxon>
        <taxon>Metazoa</taxon>
        <taxon>Spiralia</taxon>
        <taxon>Lophotrochozoa</taxon>
        <taxon>Mollusca</taxon>
        <taxon>Gastropoda</taxon>
        <taxon>Heterobranchia</taxon>
        <taxon>Euthyneura</taxon>
        <taxon>Panpulmonata</taxon>
        <taxon>Sacoglossa</taxon>
        <taxon>Placobranchoidea</taxon>
        <taxon>Plakobranchidae</taxon>
        <taxon>Elysia</taxon>
    </lineage>
</organism>
<gene>
    <name evidence="5" type="ORF">RRG08_061889</name>
</gene>
<keyword evidence="2" id="KW-0472">Membrane</keyword>
<protein>
    <recommendedName>
        <fullName evidence="4">C-type lectin domain-containing protein</fullName>
    </recommendedName>
</protein>
<dbReference type="SMART" id="SM00034">
    <property type="entry name" value="CLECT"/>
    <property type="match status" value="1"/>
</dbReference>
<evidence type="ECO:0000256" key="3">
    <source>
        <dbReference type="SAM" id="SignalP"/>
    </source>
</evidence>
<proteinExistence type="predicted"/>
<keyword evidence="3" id="KW-0732">Signal</keyword>
<dbReference type="Gene3D" id="3.10.100.10">
    <property type="entry name" value="Mannose-Binding Protein A, subunit A"/>
    <property type="match status" value="1"/>
</dbReference>
<feature type="region of interest" description="Disordered" evidence="1">
    <location>
        <begin position="387"/>
        <end position="417"/>
    </location>
</feature>
<dbReference type="CDD" id="cd00037">
    <property type="entry name" value="CLECT"/>
    <property type="match status" value="1"/>
</dbReference>
<feature type="compositionally biased region" description="Polar residues" evidence="1">
    <location>
        <begin position="401"/>
        <end position="411"/>
    </location>
</feature>
<evidence type="ECO:0000256" key="1">
    <source>
        <dbReference type="SAM" id="MobiDB-lite"/>
    </source>
</evidence>
<reference evidence="5" key="1">
    <citation type="journal article" date="2023" name="G3 (Bethesda)">
        <title>A reference genome for the long-term kleptoplast-retaining sea slug Elysia crispata morphotype clarki.</title>
        <authorList>
            <person name="Eastman K.E."/>
            <person name="Pendleton A.L."/>
            <person name="Shaikh M.A."/>
            <person name="Suttiyut T."/>
            <person name="Ogas R."/>
            <person name="Tomko P."/>
            <person name="Gavelis G."/>
            <person name="Widhalm J.R."/>
            <person name="Wisecaver J.H."/>
        </authorList>
    </citation>
    <scope>NUCLEOTIDE SEQUENCE</scope>
    <source>
        <strain evidence="5">ECLA1</strain>
    </source>
</reference>
<dbReference type="PANTHER" id="PTHR22803">
    <property type="entry name" value="MANNOSE, PHOSPHOLIPASE, LECTIN RECEPTOR RELATED"/>
    <property type="match status" value="1"/>
</dbReference>
<evidence type="ECO:0000259" key="4">
    <source>
        <dbReference type="PROSITE" id="PS50041"/>
    </source>
</evidence>
<keyword evidence="6" id="KW-1185">Reference proteome</keyword>
<feature type="domain" description="C-type lectin" evidence="4">
    <location>
        <begin position="44"/>
        <end position="160"/>
    </location>
</feature>
<dbReference type="EMBL" id="JAWDGP010008055">
    <property type="protein sequence ID" value="KAK3696114.1"/>
    <property type="molecule type" value="Genomic_DNA"/>
</dbReference>
<dbReference type="PROSITE" id="PS50041">
    <property type="entry name" value="C_TYPE_LECTIN_2"/>
    <property type="match status" value="1"/>
</dbReference>
<feature type="signal peptide" evidence="3">
    <location>
        <begin position="1"/>
        <end position="21"/>
    </location>
</feature>
<dbReference type="InterPro" id="IPR016187">
    <property type="entry name" value="CTDL_fold"/>
</dbReference>
<evidence type="ECO:0000313" key="5">
    <source>
        <dbReference type="EMBL" id="KAK3696114.1"/>
    </source>
</evidence>
<dbReference type="AlphaFoldDB" id="A0AAE0XMC2"/>
<dbReference type="InterPro" id="IPR001304">
    <property type="entry name" value="C-type_lectin-like"/>
</dbReference>
<evidence type="ECO:0000256" key="2">
    <source>
        <dbReference type="SAM" id="Phobius"/>
    </source>
</evidence>
<comment type="caution">
    <text evidence="5">The sequence shown here is derived from an EMBL/GenBank/DDBJ whole genome shotgun (WGS) entry which is preliminary data.</text>
</comment>
<dbReference type="SUPFAM" id="SSF56436">
    <property type="entry name" value="C-type lectin-like"/>
    <property type="match status" value="1"/>
</dbReference>
<sequence>MPSRFLGAVLIVSGFIRFANASSCNMKKHQTDDCARYPFKYLAVFRKCIASIRTMETWREAEDHCSQLDGHLVKIENAEQNKALNKSKSSLRSWIGLRLDHGELRWVIDNTTWTSGRDFGPMKWFPNSSIGVLRCIGRSNSQNYDWDNVDCSNRLSFFCEKCSLSRAHTPVIISSDVNVNGSELKDGDLFSVSCRAHLGIQGKLNFLLHGQGYKLIPSSSIIYKEKTTVDSYGNCYSVGEANLTLTVKISLIGKTLACISHTQEDIRQLGKIRICSTEDILCINITEFNHIKEGEGFCFLCLLEELENGLRGLTIVFSFLLAVGVIVMLLRPARERVETKEKSMGVEMTYYLPSLRVSLPTTVHSIEGAESDIDHSQGNELEAMSHVSSMKNYKGHRKRSTSQSTNVSAASKMSRKS</sequence>
<feature type="chain" id="PRO_5041963160" description="C-type lectin domain-containing protein" evidence="3">
    <location>
        <begin position="22"/>
        <end position="417"/>
    </location>
</feature>